<accession>A0ABQ2XPU6</accession>
<keyword evidence="3" id="KW-1185">Reference proteome</keyword>
<dbReference type="EMBL" id="BMWC01000014">
    <property type="protein sequence ID" value="GGX28396.1"/>
    <property type="molecule type" value="Genomic_DNA"/>
</dbReference>
<comment type="caution">
    <text evidence="2">The sequence shown here is derived from an EMBL/GenBank/DDBJ whole genome shotgun (WGS) entry which is preliminary data.</text>
</comment>
<proteinExistence type="predicted"/>
<dbReference type="InterPro" id="IPR036661">
    <property type="entry name" value="Luciferase-like_sf"/>
</dbReference>
<reference evidence="3" key="1">
    <citation type="journal article" date="2019" name="Int. J. Syst. Evol. Microbiol.">
        <title>The Global Catalogue of Microorganisms (GCM) 10K type strain sequencing project: providing services to taxonomists for standard genome sequencing and annotation.</title>
        <authorList>
            <consortium name="The Broad Institute Genomics Platform"/>
            <consortium name="The Broad Institute Genome Sequencing Center for Infectious Disease"/>
            <person name="Wu L."/>
            <person name="Ma J."/>
        </authorList>
    </citation>
    <scope>NUCLEOTIDE SEQUENCE [LARGE SCALE GENOMIC DNA]</scope>
    <source>
        <strain evidence="3">JCM 4866</strain>
    </source>
</reference>
<protein>
    <submittedName>
        <fullName evidence="2">Uncharacterized protein</fullName>
    </submittedName>
</protein>
<sequence>MPLNLQYGISSPAAVLATVDLLSGGRLNPGVSMGPPTHFDQVRGALYPDTADAEDFGYGRVERLLDSVRGKPVTDFSGTEGFETFSDRVQPHSPGLGGRARHEPPHQQRRQGRGASGPLRLRGDPAGPDPRLPGRPPRR</sequence>
<dbReference type="SUPFAM" id="SSF51679">
    <property type="entry name" value="Bacterial luciferase-like"/>
    <property type="match status" value="1"/>
</dbReference>
<feature type="compositionally biased region" description="Pro residues" evidence="1">
    <location>
        <begin position="127"/>
        <end position="139"/>
    </location>
</feature>
<dbReference type="Proteomes" id="UP000617743">
    <property type="component" value="Unassembled WGS sequence"/>
</dbReference>
<gene>
    <name evidence="2" type="ORF">GCM10010383_68700</name>
</gene>
<feature type="region of interest" description="Disordered" evidence="1">
    <location>
        <begin position="71"/>
        <end position="139"/>
    </location>
</feature>
<evidence type="ECO:0000256" key="1">
    <source>
        <dbReference type="SAM" id="MobiDB-lite"/>
    </source>
</evidence>
<evidence type="ECO:0000313" key="2">
    <source>
        <dbReference type="EMBL" id="GGX28396.1"/>
    </source>
</evidence>
<organism evidence="2 3">
    <name type="scientific">Streptomyces lomondensis</name>
    <dbReference type="NCBI Taxonomy" id="68229"/>
    <lineage>
        <taxon>Bacteria</taxon>
        <taxon>Bacillati</taxon>
        <taxon>Actinomycetota</taxon>
        <taxon>Actinomycetes</taxon>
        <taxon>Kitasatosporales</taxon>
        <taxon>Streptomycetaceae</taxon>
        <taxon>Streptomyces</taxon>
    </lineage>
</organism>
<name>A0ABQ2XPU6_9ACTN</name>
<evidence type="ECO:0000313" key="3">
    <source>
        <dbReference type="Proteomes" id="UP000617743"/>
    </source>
</evidence>